<keyword evidence="2" id="KW-1185">Reference proteome</keyword>
<comment type="caution">
    <text evidence="1">The sequence shown here is derived from an EMBL/GenBank/DDBJ whole genome shotgun (WGS) entry which is preliminary data.</text>
</comment>
<organism evidence="1 2">
    <name type="scientific">Hypoxylon rubiginosum</name>
    <dbReference type="NCBI Taxonomy" id="110542"/>
    <lineage>
        <taxon>Eukaryota</taxon>
        <taxon>Fungi</taxon>
        <taxon>Dikarya</taxon>
        <taxon>Ascomycota</taxon>
        <taxon>Pezizomycotina</taxon>
        <taxon>Sordariomycetes</taxon>
        <taxon>Xylariomycetidae</taxon>
        <taxon>Xylariales</taxon>
        <taxon>Hypoxylaceae</taxon>
        <taxon>Hypoxylon</taxon>
    </lineage>
</organism>
<protein>
    <submittedName>
        <fullName evidence="1">Heme peroxidase</fullName>
    </submittedName>
</protein>
<sequence length="536" mass="57197">MRQHALAGLALLQASSTIAEYVWPSIYDELEDIMMLQSGYIRKGFSDAVSPCSFGTNVEGRQNAAEWIRTAYHDMATHDAAAGTGGLDASIMFELDRDENVGSAFNNTFGFLSNYYSVRASASDLVALAVVAATNRCDGPKVPFRAGRIDATEAGPLGVPKPEEDLTTHTNRFATAGFNTSDMIEMVACGHTLGGVHGVNFPQITGNSSEGQVSRFEGDNSTSSAEFDNVVVTQYLNGTPGNLLVLGGNDTTNSDKRVFGADANETMNALADPAVFQTKCADILERMINSVPSTVALTDVIEPVEIKPYVNTLGLNSNGTIDFGGRIRVRTTAGTGRNNNDLAVHLTYADRNGANASGTITSTQATYLGGTSSGLFREVFSWFEFATTLDPSTGASKFNVHVTTPSTGVVETFDNVGQGFPLVDAVLYQQPQSCRVAGNLTITAAVRKDRAEEALTLGLVHKVPRQGVVIDALEVRPVAFEKTSVEKSGYILFQAHSSLSVDSYSTTFDVTLGEGDAQSTIEFQRTNVLTDTCKSL</sequence>
<keyword evidence="1" id="KW-0560">Oxidoreductase</keyword>
<accession>A0ACB9YKJ6</accession>
<evidence type="ECO:0000313" key="1">
    <source>
        <dbReference type="EMBL" id="KAI4859468.1"/>
    </source>
</evidence>
<name>A0ACB9YKJ6_9PEZI</name>
<dbReference type="Proteomes" id="UP001497700">
    <property type="component" value="Unassembled WGS sequence"/>
</dbReference>
<reference evidence="1 2" key="1">
    <citation type="journal article" date="2022" name="New Phytol.">
        <title>Ecological generalism drives hyperdiversity of secondary metabolite gene clusters in xylarialean endophytes.</title>
        <authorList>
            <person name="Franco M.E.E."/>
            <person name="Wisecaver J.H."/>
            <person name="Arnold A.E."/>
            <person name="Ju Y.M."/>
            <person name="Slot J.C."/>
            <person name="Ahrendt S."/>
            <person name="Moore L.P."/>
            <person name="Eastman K.E."/>
            <person name="Scott K."/>
            <person name="Konkel Z."/>
            <person name="Mondo S.J."/>
            <person name="Kuo A."/>
            <person name="Hayes R.D."/>
            <person name="Haridas S."/>
            <person name="Andreopoulos B."/>
            <person name="Riley R."/>
            <person name="LaButti K."/>
            <person name="Pangilinan J."/>
            <person name="Lipzen A."/>
            <person name="Amirebrahimi M."/>
            <person name="Yan J."/>
            <person name="Adam C."/>
            <person name="Keymanesh K."/>
            <person name="Ng V."/>
            <person name="Louie K."/>
            <person name="Northen T."/>
            <person name="Drula E."/>
            <person name="Henrissat B."/>
            <person name="Hsieh H.M."/>
            <person name="Youens-Clark K."/>
            <person name="Lutzoni F."/>
            <person name="Miadlikowska J."/>
            <person name="Eastwood D.C."/>
            <person name="Hamelin R.C."/>
            <person name="Grigoriev I.V."/>
            <person name="U'Ren J.M."/>
        </authorList>
    </citation>
    <scope>NUCLEOTIDE SEQUENCE [LARGE SCALE GENOMIC DNA]</scope>
    <source>
        <strain evidence="1 2">CBS 119005</strain>
    </source>
</reference>
<proteinExistence type="predicted"/>
<gene>
    <name evidence="1" type="ORF">F4820DRAFT_453867</name>
</gene>
<evidence type="ECO:0000313" key="2">
    <source>
        <dbReference type="Proteomes" id="UP001497700"/>
    </source>
</evidence>
<dbReference type="EMBL" id="MU393632">
    <property type="protein sequence ID" value="KAI4859468.1"/>
    <property type="molecule type" value="Genomic_DNA"/>
</dbReference>
<keyword evidence="1" id="KW-0575">Peroxidase</keyword>